<accession>A0ABY7TJY8</accession>
<dbReference type="SUPFAM" id="SSF51905">
    <property type="entry name" value="FAD/NAD(P)-binding domain"/>
    <property type="match status" value="1"/>
</dbReference>
<reference evidence="5 6" key="1">
    <citation type="submission" date="2023-02" db="EMBL/GenBank/DDBJ databases">
        <title>Genome sequence of Sphingomonas naphthae.</title>
        <authorList>
            <person name="Kim S."/>
            <person name="Heo J."/>
            <person name="Kwon S.-W."/>
        </authorList>
    </citation>
    <scope>NUCLEOTIDE SEQUENCE [LARGE SCALE GENOMIC DNA]</scope>
    <source>
        <strain evidence="5 6">KACC 18716</strain>
    </source>
</reference>
<dbReference type="Pfam" id="PF01494">
    <property type="entry name" value="FAD_binding_3"/>
    <property type="match status" value="1"/>
</dbReference>
<dbReference type="Gene3D" id="3.50.50.60">
    <property type="entry name" value="FAD/NAD(P)-binding domain"/>
    <property type="match status" value="1"/>
</dbReference>
<keyword evidence="6" id="KW-1185">Reference proteome</keyword>
<dbReference type="RefSeq" id="WP_273686143.1">
    <property type="nucleotide sequence ID" value="NZ_CP117411.1"/>
</dbReference>
<keyword evidence="3" id="KW-0274">FAD</keyword>
<keyword evidence="2" id="KW-0285">Flavoprotein</keyword>
<dbReference type="InterPro" id="IPR050641">
    <property type="entry name" value="RIFMO-like"/>
</dbReference>
<proteinExistence type="predicted"/>
<evidence type="ECO:0000313" key="5">
    <source>
        <dbReference type="EMBL" id="WCT72189.1"/>
    </source>
</evidence>
<dbReference type="PANTHER" id="PTHR43004">
    <property type="entry name" value="TRK SYSTEM POTASSIUM UPTAKE PROTEIN"/>
    <property type="match status" value="1"/>
</dbReference>
<dbReference type="InterPro" id="IPR002938">
    <property type="entry name" value="FAD-bd"/>
</dbReference>
<organism evidence="5 6">
    <name type="scientific">Sphingomonas naphthae</name>
    <dbReference type="NCBI Taxonomy" id="1813468"/>
    <lineage>
        <taxon>Bacteria</taxon>
        <taxon>Pseudomonadati</taxon>
        <taxon>Pseudomonadota</taxon>
        <taxon>Alphaproteobacteria</taxon>
        <taxon>Sphingomonadales</taxon>
        <taxon>Sphingomonadaceae</taxon>
        <taxon>Sphingomonas</taxon>
    </lineage>
</organism>
<keyword evidence="5" id="KW-0503">Monooxygenase</keyword>
<dbReference type="EMBL" id="CP117411">
    <property type="protein sequence ID" value="WCT72189.1"/>
    <property type="molecule type" value="Genomic_DNA"/>
</dbReference>
<keyword evidence="5" id="KW-0560">Oxidoreductase</keyword>
<evidence type="ECO:0000256" key="3">
    <source>
        <dbReference type="ARBA" id="ARBA00022827"/>
    </source>
</evidence>
<gene>
    <name evidence="5" type="ORF">PQ455_11100</name>
</gene>
<dbReference type="Proteomes" id="UP001220395">
    <property type="component" value="Chromosome"/>
</dbReference>
<dbReference type="PRINTS" id="PR00420">
    <property type="entry name" value="RNGMNOXGNASE"/>
</dbReference>
<dbReference type="PANTHER" id="PTHR43004:SF19">
    <property type="entry name" value="BINDING MONOOXYGENASE, PUTATIVE (JCVI)-RELATED"/>
    <property type="match status" value="1"/>
</dbReference>
<dbReference type="Gene3D" id="3.30.9.10">
    <property type="entry name" value="D-Amino Acid Oxidase, subunit A, domain 2"/>
    <property type="match status" value="1"/>
</dbReference>
<dbReference type="GO" id="GO:0004497">
    <property type="term" value="F:monooxygenase activity"/>
    <property type="evidence" value="ECO:0007669"/>
    <property type="project" value="UniProtKB-KW"/>
</dbReference>
<evidence type="ECO:0000259" key="4">
    <source>
        <dbReference type="Pfam" id="PF01494"/>
    </source>
</evidence>
<evidence type="ECO:0000313" key="6">
    <source>
        <dbReference type="Proteomes" id="UP001220395"/>
    </source>
</evidence>
<comment type="cofactor">
    <cofactor evidence="1">
        <name>FAD</name>
        <dbReference type="ChEBI" id="CHEBI:57692"/>
    </cofactor>
</comment>
<protein>
    <submittedName>
        <fullName evidence="5">FAD-dependent monooxygenase</fullName>
    </submittedName>
</protein>
<dbReference type="Gene3D" id="3.40.30.120">
    <property type="match status" value="1"/>
</dbReference>
<dbReference type="NCBIfam" id="NF004780">
    <property type="entry name" value="PRK06126.1"/>
    <property type="match status" value="1"/>
</dbReference>
<evidence type="ECO:0000256" key="2">
    <source>
        <dbReference type="ARBA" id="ARBA00022630"/>
    </source>
</evidence>
<feature type="domain" description="FAD-binding" evidence="4">
    <location>
        <begin position="5"/>
        <end position="352"/>
    </location>
</feature>
<dbReference type="InterPro" id="IPR036188">
    <property type="entry name" value="FAD/NAD-bd_sf"/>
</dbReference>
<name>A0ABY7TJY8_9SPHN</name>
<evidence type="ECO:0000256" key="1">
    <source>
        <dbReference type="ARBA" id="ARBA00001974"/>
    </source>
</evidence>
<dbReference type="Pfam" id="PF21274">
    <property type="entry name" value="Rng_hyd_C"/>
    <property type="match status" value="1"/>
</dbReference>
<sequence length="544" mass="59527">MKQIDYDVVIAGAGPVGLTLAIDLGQRGVRCLIVERDPTTGPWPKMDRSNARTMEIFRRLGFADRVRALGYPPEASMDVFITTRLVDPPLAHFHYPSVGAFRQEIAANKGLGSPLEPYQLVSQNKLEPLLKQIAEATPNVTVRYACALAAFDQDAQGVDVRLEPLDDDPETVRARYLAGCDGGASLVRKALGIKLSGSGGLQDMRQICFRSKELYDRIPIGQGRHYYFADTTSASLIVQGDREEFTINASLPDDADFRQEVLDRVGFPFDFEILNVGRWRLHLLVADRYRDGRVFIVGDAAHLVIPTGGLGMNTGIGDAVDLGWKLAGAVQGWGGEALLDSYEAERRPIGLRNRDASGWAASGMGIWRKAVTPIIREDTPEAAAVRDTVTELAVAHHRRVHDMVGVELGYSYAGSPLIEAETGEPQRWDTIVYRPDAAPGVRIPHIWLADGRAMQDVMGPGYTLLDLQGKTPTASLETAFADVGAPLDVVRLDNPFVREAYGCGLLLVRPDLHIAWRGDALPIDSRRLVDRVTGRVLDMIASAA</sequence>